<gene>
    <name evidence="1" type="ORF">GA0070563_112247</name>
</gene>
<dbReference type="InterPro" id="IPR024268">
    <property type="entry name" value="AviRa"/>
</dbReference>
<dbReference type="Gene3D" id="3.40.50.150">
    <property type="entry name" value="Vaccinia Virus protein VP39"/>
    <property type="match status" value="1"/>
</dbReference>
<proteinExistence type="predicted"/>
<evidence type="ECO:0000313" key="2">
    <source>
        <dbReference type="Proteomes" id="UP000183585"/>
    </source>
</evidence>
<dbReference type="GO" id="GO:0032259">
    <property type="term" value="P:methylation"/>
    <property type="evidence" value="ECO:0007669"/>
    <property type="project" value="UniProtKB-KW"/>
</dbReference>
<sequence>MGYRYETTRDDYGDLASGAVLRSAPGFPAFPVRLASEVFQHALDVRGGTDPVVLWDPCCGSGYLLTVLGILHRRSIARLLASDIDADAALTLAAANVGLLAEGGLAARAAELTERARRFDKPGYAEAAAAAGRLSRRLEAAGGPLPYAVRQADVFDPTALASAVGGSEPDLVVTDVPYGEQTEWTGGHAGRGLHGMLTAVASVLRPAAVIAVIVRGRRVPPIGAARPRRKLRVGTRAAALFVAADLNDAGPAHP</sequence>
<organism evidence="1 2">
    <name type="scientific">Micromonospora carbonacea</name>
    <dbReference type="NCBI Taxonomy" id="47853"/>
    <lineage>
        <taxon>Bacteria</taxon>
        <taxon>Bacillati</taxon>
        <taxon>Actinomycetota</taxon>
        <taxon>Actinomycetes</taxon>
        <taxon>Micromonosporales</taxon>
        <taxon>Micromonosporaceae</taxon>
        <taxon>Micromonospora</taxon>
    </lineage>
</organism>
<accession>A0A1C5AEP9</accession>
<dbReference type="Proteomes" id="UP000183585">
    <property type="component" value="Unassembled WGS sequence"/>
</dbReference>
<dbReference type="GO" id="GO:0008168">
    <property type="term" value="F:methyltransferase activity"/>
    <property type="evidence" value="ECO:0007669"/>
    <property type="project" value="UniProtKB-KW"/>
</dbReference>
<dbReference type="RefSeq" id="WP_074477018.1">
    <property type="nucleotide sequence ID" value="NZ_CP191867.1"/>
</dbReference>
<keyword evidence="2" id="KW-1185">Reference proteome</keyword>
<dbReference type="EMBL" id="FMCT01000012">
    <property type="protein sequence ID" value="SCF43504.1"/>
    <property type="molecule type" value="Genomic_DNA"/>
</dbReference>
<protein>
    <submittedName>
        <fullName evidence="1">rRNA methyltransferase AviRa</fullName>
    </submittedName>
</protein>
<dbReference type="InterPro" id="IPR029063">
    <property type="entry name" value="SAM-dependent_MTases_sf"/>
</dbReference>
<evidence type="ECO:0000313" key="1">
    <source>
        <dbReference type="EMBL" id="SCF43504.1"/>
    </source>
</evidence>
<dbReference type="AlphaFoldDB" id="A0A1C5AEP9"/>
<name>A0A1C5AEP9_9ACTN</name>
<dbReference type="SUPFAM" id="SSF53335">
    <property type="entry name" value="S-adenosyl-L-methionine-dependent methyltransferases"/>
    <property type="match status" value="1"/>
</dbReference>
<keyword evidence="1" id="KW-0489">Methyltransferase</keyword>
<dbReference type="Gene3D" id="1.10.287.540">
    <property type="entry name" value="Helix hairpin bin"/>
    <property type="match status" value="1"/>
</dbReference>
<dbReference type="Pfam" id="PF11599">
    <property type="entry name" value="AviRa"/>
    <property type="match status" value="1"/>
</dbReference>
<reference evidence="2" key="1">
    <citation type="submission" date="2016-06" db="EMBL/GenBank/DDBJ databases">
        <authorList>
            <person name="Varghese N."/>
            <person name="Submissions Spin"/>
        </authorList>
    </citation>
    <scope>NUCLEOTIDE SEQUENCE [LARGE SCALE GENOMIC DNA]</scope>
    <source>
        <strain evidence="2">DSM 43168</strain>
    </source>
</reference>
<keyword evidence="1" id="KW-0808">Transferase</keyword>